<dbReference type="AlphaFoldDB" id="A0A8S4P0E5"/>
<keyword evidence="3" id="KW-1185">Reference proteome</keyword>
<name>A0A8S4P0E5_OWEFU</name>
<dbReference type="Proteomes" id="UP000749559">
    <property type="component" value="Unassembled WGS sequence"/>
</dbReference>
<gene>
    <name evidence="2" type="ORF">OFUS_LOCUS13281</name>
</gene>
<feature type="compositionally biased region" description="Polar residues" evidence="1">
    <location>
        <begin position="1"/>
        <end position="10"/>
    </location>
</feature>
<feature type="region of interest" description="Disordered" evidence="1">
    <location>
        <begin position="1"/>
        <end position="84"/>
    </location>
</feature>
<feature type="compositionally biased region" description="Polar residues" evidence="1">
    <location>
        <begin position="19"/>
        <end position="59"/>
    </location>
</feature>
<accession>A0A8S4P0E5</accession>
<organism evidence="2 3">
    <name type="scientific">Owenia fusiformis</name>
    <name type="common">Polychaete worm</name>
    <dbReference type="NCBI Taxonomy" id="6347"/>
    <lineage>
        <taxon>Eukaryota</taxon>
        <taxon>Metazoa</taxon>
        <taxon>Spiralia</taxon>
        <taxon>Lophotrochozoa</taxon>
        <taxon>Annelida</taxon>
        <taxon>Polychaeta</taxon>
        <taxon>Sedentaria</taxon>
        <taxon>Canalipalpata</taxon>
        <taxon>Sabellida</taxon>
        <taxon>Oweniida</taxon>
        <taxon>Oweniidae</taxon>
        <taxon>Owenia</taxon>
    </lineage>
</organism>
<comment type="caution">
    <text evidence="2">The sequence shown here is derived from an EMBL/GenBank/DDBJ whole genome shotgun (WGS) entry which is preliminary data.</text>
</comment>
<proteinExistence type="predicted"/>
<sequence length="111" mass="12691">MIGGSSTYTDPESVEKIPSSVQKQPMTNIAQVDNPQGHNNNIQNENRPTDNEQNSNCINDESKHKNCGRETNNQIQGEKHDIMGHNEQVDITMIRQFMKNSEMRYRMGVGW</sequence>
<reference evidence="2" key="1">
    <citation type="submission" date="2022-03" db="EMBL/GenBank/DDBJ databases">
        <authorList>
            <person name="Martin C."/>
        </authorList>
    </citation>
    <scope>NUCLEOTIDE SEQUENCE</scope>
</reference>
<evidence type="ECO:0000313" key="2">
    <source>
        <dbReference type="EMBL" id="CAH1787627.1"/>
    </source>
</evidence>
<evidence type="ECO:0000256" key="1">
    <source>
        <dbReference type="SAM" id="MobiDB-lite"/>
    </source>
</evidence>
<evidence type="ECO:0000313" key="3">
    <source>
        <dbReference type="Proteomes" id="UP000749559"/>
    </source>
</evidence>
<protein>
    <submittedName>
        <fullName evidence="2">Uncharacterized protein</fullName>
    </submittedName>
</protein>
<dbReference type="EMBL" id="CAIIXF020000006">
    <property type="protein sequence ID" value="CAH1787627.1"/>
    <property type="molecule type" value="Genomic_DNA"/>
</dbReference>